<dbReference type="Proteomes" id="UP000800041">
    <property type="component" value="Unassembled WGS sequence"/>
</dbReference>
<evidence type="ECO:0000313" key="8">
    <source>
        <dbReference type="Proteomes" id="UP000800041"/>
    </source>
</evidence>
<comment type="similarity">
    <text evidence="2">Belongs to the MSOX/MTOX family.</text>
</comment>
<dbReference type="Pfam" id="PF01266">
    <property type="entry name" value="DAO"/>
    <property type="match status" value="1"/>
</dbReference>
<evidence type="ECO:0000256" key="4">
    <source>
        <dbReference type="ARBA" id="ARBA00022827"/>
    </source>
</evidence>
<gene>
    <name evidence="7" type="ORF">K402DRAFT_363324</name>
</gene>
<evidence type="ECO:0000256" key="1">
    <source>
        <dbReference type="ARBA" id="ARBA00001974"/>
    </source>
</evidence>
<dbReference type="EMBL" id="ML977187">
    <property type="protein sequence ID" value="KAF1982166.1"/>
    <property type="molecule type" value="Genomic_DNA"/>
</dbReference>
<keyword evidence="3" id="KW-0285">Flavoprotein</keyword>
<dbReference type="OrthoDB" id="2219495at2759"/>
<evidence type="ECO:0000313" key="7">
    <source>
        <dbReference type="EMBL" id="KAF1982166.1"/>
    </source>
</evidence>
<feature type="domain" description="FAD dependent oxidoreductase" evidence="6">
    <location>
        <begin position="7"/>
        <end position="95"/>
    </location>
</feature>
<proteinExistence type="inferred from homology"/>
<evidence type="ECO:0000256" key="2">
    <source>
        <dbReference type="ARBA" id="ARBA00010989"/>
    </source>
</evidence>
<name>A0A6G1GMI0_9PEZI</name>
<dbReference type="GO" id="GO:0050660">
    <property type="term" value="F:flavin adenine dinucleotide binding"/>
    <property type="evidence" value="ECO:0007669"/>
    <property type="project" value="InterPro"/>
</dbReference>
<keyword evidence="5" id="KW-0560">Oxidoreductase</keyword>
<comment type="cofactor">
    <cofactor evidence="1">
        <name>FAD</name>
        <dbReference type="ChEBI" id="CHEBI:57692"/>
    </cofactor>
</comment>
<protein>
    <recommendedName>
        <fullName evidence="6">FAD dependent oxidoreductase domain-containing protein</fullName>
    </recommendedName>
</protein>
<keyword evidence="8" id="KW-1185">Reference proteome</keyword>
<dbReference type="Gene3D" id="3.50.50.60">
    <property type="entry name" value="FAD/NAD(P)-binding domain"/>
    <property type="match status" value="1"/>
</dbReference>
<organism evidence="7 8">
    <name type="scientific">Aulographum hederae CBS 113979</name>
    <dbReference type="NCBI Taxonomy" id="1176131"/>
    <lineage>
        <taxon>Eukaryota</taxon>
        <taxon>Fungi</taxon>
        <taxon>Dikarya</taxon>
        <taxon>Ascomycota</taxon>
        <taxon>Pezizomycotina</taxon>
        <taxon>Dothideomycetes</taxon>
        <taxon>Pleosporomycetidae</taxon>
        <taxon>Aulographales</taxon>
        <taxon>Aulographaceae</taxon>
    </lineage>
</organism>
<evidence type="ECO:0000256" key="5">
    <source>
        <dbReference type="ARBA" id="ARBA00023002"/>
    </source>
</evidence>
<dbReference type="PANTHER" id="PTHR10961">
    <property type="entry name" value="PEROXISOMAL SARCOSINE OXIDASE"/>
    <property type="match status" value="1"/>
</dbReference>
<keyword evidence="4" id="KW-0274">FAD</keyword>
<dbReference type="InterPro" id="IPR006076">
    <property type="entry name" value="FAD-dep_OxRdtase"/>
</dbReference>
<sequence length="103" mass="12199">MASWKSYIIVGAGEFGSSTVYHLMKQNHNAFTRLIDRTLFPYQNGASWERTKIIRVDHLSEMYLRQALEALEVWWNFLFEQFYHQSGLVMLPDNDLPEEIIED</sequence>
<reference evidence="7" key="1">
    <citation type="journal article" date="2020" name="Stud. Mycol.">
        <title>101 Dothideomycetes genomes: a test case for predicting lifestyles and emergence of pathogens.</title>
        <authorList>
            <person name="Haridas S."/>
            <person name="Albert R."/>
            <person name="Binder M."/>
            <person name="Bloem J."/>
            <person name="Labutti K."/>
            <person name="Salamov A."/>
            <person name="Andreopoulos B."/>
            <person name="Baker S."/>
            <person name="Barry K."/>
            <person name="Bills G."/>
            <person name="Bluhm B."/>
            <person name="Cannon C."/>
            <person name="Castanera R."/>
            <person name="Culley D."/>
            <person name="Daum C."/>
            <person name="Ezra D."/>
            <person name="Gonzalez J."/>
            <person name="Henrissat B."/>
            <person name="Kuo A."/>
            <person name="Liang C."/>
            <person name="Lipzen A."/>
            <person name="Lutzoni F."/>
            <person name="Magnuson J."/>
            <person name="Mondo S."/>
            <person name="Nolan M."/>
            <person name="Ohm R."/>
            <person name="Pangilinan J."/>
            <person name="Park H.-J."/>
            <person name="Ramirez L."/>
            <person name="Alfaro M."/>
            <person name="Sun H."/>
            <person name="Tritt A."/>
            <person name="Yoshinaga Y."/>
            <person name="Zwiers L.-H."/>
            <person name="Turgeon B."/>
            <person name="Goodwin S."/>
            <person name="Spatafora J."/>
            <person name="Crous P."/>
            <person name="Grigoriev I."/>
        </authorList>
    </citation>
    <scope>NUCLEOTIDE SEQUENCE</scope>
    <source>
        <strain evidence="7">CBS 113979</strain>
    </source>
</reference>
<dbReference type="InterPro" id="IPR036188">
    <property type="entry name" value="FAD/NAD-bd_sf"/>
</dbReference>
<dbReference type="PANTHER" id="PTHR10961:SF46">
    <property type="entry name" value="PEROXISOMAL SARCOSINE OXIDASE"/>
    <property type="match status" value="1"/>
</dbReference>
<dbReference type="SUPFAM" id="SSF51905">
    <property type="entry name" value="FAD/NAD(P)-binding domain"/>
    <property type="match status" value="1"/>
</dbReference>
<dbReference type="GO" id="GO:0008115">
    <property type="term" value="F:sarcosine oxidase activity"/>
    <property type="evidence" value="ECO:0007669"/>
    <property type="project" value="TreeGrafter"/>
</dbReference>
<dbReference type="InterPro" id="IPR045170">
    <property type="entry name" value="MTOX"/>
</dbReference>
<evidence type="ECO:0000259" key="6">
    <source>
        <dbReference type="Pfam" id="PF01266"/>
    </source>
</evidence>
<accession>A0A6G1GMI0</accession>
<dbReference type="AlphaFoldDB" id="A0A6G1GMI0"/>
<evidence type="ECO:0000256" key="3">
    <source>
        <dbReference type="ARBA" id="ARBA00022630"/>
    </source>
</evidence>